<organism evidence="1 2">
    <name type="scientific">Burkholderia vietnamiensis</name>
    <dbReference type="NCBI Taxonomy" id="60552"/>
    <lineage>
        <taxon>Bacteria</taxon>
        <taxon>Pseudomonadati</taxon>
        <taxon>Pseudomonadota</taxon>
        <taxon>Betaproteobacteria</taxon>
        <taxon>Burkholderiales</taxon>
        <taxon>Burkholderiaceae</taxon>
        <taxon>Burkholderia</taxon>
        <taxon>Burkholderia cepacia complex</taxon>
    </lineage>
</organism>
<sequence>MRFVIGETAIDALRRVWHFKRVGCANEVARARIVTGVQREKRVFFGRLLQRAVDRSFGRGNIGISIESLIAAGGRQQRRAIKDDAA</sequence>
<accession>A0AAW7T3F2</accession>
<protein>
    <submittedName>
        <fullName evidence="1">Uncharacterized protein</fullName>
    </submittedName>
</protein>
<dbReference type="RefSeq" id="WP_140994321.1">
    <property type="nucleotide sequence ID" value="NZ_CBCPKZ010000054.1"/>
</dbReference>
<dbReference type="Proteomes" id="UP001171620">
    <property type="component" value="Unassembled WGS sequence"/>
</dbReference>
<evidence type="ECO:0000313" key="2">
    <source>
        <dbReference type="Proteomes" id="UP001171620"/>
    </source>
</evidence>
<dbReference type="EMBL" id="JAUJRV010000012">
    <property type="protein sequence ID" value="MDN7796672.1"/>
    <property type="molecule type" value="Genomic_DNA"/>
</dbReference>
<gene>
    <name evidence="1" type="ORF">QZM33_17185</name>
</gene>
<comment type="caution">
    <text evidence="1">The sequence shown here is derived from an EMBL/GenBank/DDBJ whole genome shotgun (WGS) entry which is preliminary data.</text>
</comment>
<reference evidence="1" key="1">
    <citation type="submission" date="2023-07" db="EMBL/GenBank/DDBJ databases">
        <title>A collection of bacterial strains from the Burkholderia cepacia Research Laboratory and Repository.</title>
        <authorList>
            <person name="Lipuma J."/>
            <person name="Spilker T."/>
            <person name="Caverly L."/>
        </authorList>
    </citation>
    <scope>NUCLEOTIDE SEQUENCE</scope>
    <source>
        <strain evidence="1">AU44268</strain>
    </source>
</reference>
<evidence type="ECO:0000313" key="1">
    <source>
        <dbReference type="EMBL" id="MDN7796672.1"/>
    </source>
</evidence>
<proteinExistence type="predicted"/>
<name>A0AAW7T3F2_BURVI</name>
<dbReference type="AlphaFoldDB" id="A0AAW7T3F2"/>